<dbReference type="InterPro" id="IPR036331">
    <property type="entry name" value="Chagasin-like_sf"/>
</dbReference>
<sequence>MRRAASTLLMAAVGGGAWVGLAGAPPPVRAVVPITTVDAADSGRVVRVPRGGQLAVRLPAHSASGYRCWLRDATEPLLTVLAAPGRDGLVQDWRFAAVAAGEGQLAFECGQELATSPRRPVVFHVLIR</sequence>
<evidence type="ECO:0000256" key="1">
    <source>
        <dbReference type="ARBA" id="ARBA00022690"/>
    </source>
</evidence>
<name>A0ABY9YMY9_9GAMM</name>
<keyword evidence="4" id="KW-1185">Reference proteome</keyword>
<organism evidence="3 4">
    <name type="scientific">Stenotrophomonas oahuensis</name>
    <dbReference type="NCBI Taxonomy" id="3003271"/>
    <lineage>
        <taxon>Bacteria</taxon>
        <taxon>Pseudomonadati</taxon>
        <taxon>Pseudomonadota</taxon>
        <taxon>Gammaproteobacteria</taxon>
        <taxon>Lysobacterales</taxon>
        <taxon>Lysobacteraceae</taxon>
        <taxon>Stenotrophomonas</taxon>
    </lineage>
</organism>
<evidence type="ECO:0008006" key="5">
    <source>
        <dbReference type="Google" id="ProtNLM"/>
    </source>
</evidence>
<keyword evidence="2" id="KW-0789">Thiol protease inhibitor</keyword>
<proteinExistence type="predicted"/>
<gene>
    <name evidence="3" type="ORF">PDM29_18260</name>
</gene>
<dbReference type="Proteomes" id="UP001302072">
    <property type="component" value="Chromosome"/>
</dbReference>
<accession>A0ABY9YMY9</accession>
<evidence type="ECO:0000313" key="3">
    <source>
        <dbReference type="EMBL" id="WNH52254.1"/>
    </source>
</evidence>
<keyword evidence="1" id="KW-0646">Protease inhibitor</keyword>
<evidence type="ECO:0000256" key="2">
    <source>
        <dbReference type="ARBA" id="ARBA00022704"/>
    </source>
</evidence>
<evidence type="ECO:0000313" key="4">
    <source>
        <dbReference type="Proteomes" id="UP001302072"/>
    </source>
</evidence>
<reference evidence="3 4" key="1">
    <citation type="submission" date="2022-12" db="EMBL/GenBank/DDBJ databases">
        <title>Two new species, Stenotrophomonas aracearum and Stenotrophomonas oahuensis, isolated from Anthurium (Araceae family) in Hawaii.</title>
        <authorList>
            <person name="Chunag S.C."/>
            <person name="Dobhal S."/>
            <person name="Alvarez A."/>
            <person name="Arif M."/>
        </authorList>
    </citation>
    <scope>NUCLEOTIDE SEQUENCE [LARGE SCALE GENOMIC DNA]</scope>
    <source>
        <strain evidence="3 4">A5586</strain>
    </source>
</reference>
<dbReference type="RefSeq" id="WP_311191459.1">
    <property type="nucleotide sequence ID" value="NZ_CP115541.1"/>
</dbReference>
<protein>
    <recommendedName>
        <fullName evidence="5">Proteinase inhibitor I42 chagasin domain-containing protein</fullName>
    </recommendedName>
</protein>
<dbReference type="EMBL" id="CP115541">
    <property type="protein sequence ID" value="WNH52254.1"/>
    <property type="molecule type" value="Genomic_DNA"/>
</dbReference>
<dbReference type="SUPFAM" id="SSF141066">
    <property type="entry name" value="ICP-like"/>
    <property type="match status" value="1"/>
</dbReference>